<evidence type="ECO:0000313" key="3">
    <source>
        <dbReference type="Proteomes" id="UP000005104"/>
    </source>
</evidence>
<keyword evidence="3" id="KW-1185">Reference proteome</keyword>
<name>H5Y628_9FIRM</name>
<dbReference type="RefSeq" id="WP_007785627.1">
    <property type="nucleotide sequence ID" value="NZ_CM001441.1"/>
</dbReference>
<proteinExistence type="predicted"/>
<evidence type="ECO:0000313" key="2">
    <source>
        <dbReference type="EMBL" id="EHQ90967.1"/>
    </source>
</evidence>
<keyword evidence="1" id="KW-1133">Transmembrane helix</keyword>
<sequence length="69" mass="7660">MVEGIGQRTVGRLMQLFEEYGTKPLDSPDSDGNPNASLVTHLTYNSMIIHIILIAFRVLCVNQTPQSEV</sequence>
<accession>H5Y628</accession>
<dbReference type="HOGENOM" id="CLU_2769172_0_0_9"/>
<protein>
    <submittedName>
        <fullName evidence="2">Uncharacterized protein</fullName>
    </submittedName>
</protein>
<reference evidence="2 3" key="1">
    <citation type="submission" date="2011-11" db="EMBL/GenBank/DDBJ databases">
        <title>The Noncontiguous Finished genome of Desulfosporosinus youngiae DSM 17734.</title>
        <authorList>
            <consortium name="US DOE Joint Genome Institute (JGI-PGF)"/>
            <person name="Lucas S."/>
            <person name="Han J."/>
            <person name="Lapidus A."/>
            <person name="Cheng J.-F."/>
            <person name="Goodwin L."/>
            <person name="Pitluck S."/>
            <person name="Peters L."/>
            <person name="Ovchinnikova G."/>
            <person name="Lu M."/>
            <person name="Land M.L."/>
            <person name="Hauser L."/>
            <person name="Pester M."/>
            <person name="Spring S."/>
            <person name="Ollivier B."/>
            <person name="Rattei T."/>
            <person name="Klenk H.-P."/>
            <person name="Wagner M."/>
            <person name="Loy A."/>
            <person name="Woyke T.J."/>
        </authorList>
    </citation>
    <scope>NUCLEOTIDE SEQUENCE [LARGE SCALE GENOMIC DNA]</scope>
    <source>
        <strain evidence="2 3">DSM 17734</strain>
    </source>
</reference>
<dbReference type="Proteomes" id="UP000005104">
    <property type="component" value="Chromosome"/>
</dbReference>
<gene>
    <name evidence="2" type="ORF">DesyoDRAFT_3995</name>
</gene>
<organism evidence="2 3">
    <name type="scientific">Desulfosporosinus youngiae DSM 17734</name>
    <dbReference type="NCBI Taxonomy" id="768710"/>
    <lineage>
        <taxon>Bacteria</taxon>
        <taxon>Bacillati</taxon>
        <taxon>Bacillota</taxon>
        <taxon>Clostridia</taxon>
        <taxon>Eubacteriales</taxon>
        <taxon>Desulfitobacteriaceae</taxon>
        <taxon>Desulfosporosinus</taxon>
    </lineage>
</organism>
<dbReference type="EMBL" id="CM001441">
    <property type="protein sequence ID" value="EHQ90967.1"/>
    <property type="molecule type" value="Genomic_DNA"/>
</dbReference>
<evidence type="ECO:0000256" key="1">
    <source>
        <dbReference type="SAM" id="Phobius"/>
    </source>
</evidence>
<feature type="transmembrane region" description="Helical" evidence="1">
    <location>
        <begin position="42"/>
        <end position="60"/>
    </location>
</feature>
<keyword evidence="1" id="KW-0472">Membrane</keyword>
<dbReference type="AlphaFoldDB" id="H5Y628"/>
<keyword evidence="1" id="KW-0812">Transmembrane</keyword>